<dbReference type="AlphaFoldDB" id="A0A0W8F8Y9"/>
<dbReference type="InterPro" id="IPR001763">
    <property type="entry name" value="Rhodanese-like_dom"/>
</dbReference>
<dbReference type="PANTHER" id="PTHR30570:SF1">
    <property type="entry name" value="PHOSPHATE-BINDING PROTEIN PSTS"/>
    <property type="match status" value="1"/>
</dbReference>
<accession>A0A0W8F8Y9</accession>
<comment type="caution">
    <text evidence="4">The sequence shown here is derived from an EMBL/GenBank/DDBJ whole genome shotgun (WGS) entry which is preliminary data.</text>
</comment>
<protein>
    <submittedName>
        <fullName evidence="4">Phosphate abc transporter</fullName>
    </submittedName>
</protein>
<evidence type="ECO:0000313" key="4">
    <source>
        <dbReference type="EMBL" id="KUG17319.1"/>
    </source>
</evidence>
<organism evidence="4">
    <name type="scientific">hydrocarbon metagenome</name>
    <dbReference type="NCBI Taxonomy" id="938273"/>
    <lineage>
        <taxon>unclassified sequences</taxon>
        <taxon>metagenomes</taxon>
        <taxon>ecological metagenomes</taxon>
    </lineage>
</organism>
<dbReference type="InterPro" id="IPR024370">
    <property type="entry name" value="PBP_domain"/>
</dbReference>
<dbReference type="Pfam" id="PF12849">
    <property type="entry name" value="PBP_like_2"/>
    <property type="match status" value="1"/>
</dbReference>
<evidence type="ECO:0000259" key="3">
    <source>
        <dbReference type="PROSITE" id="PS50206"/>
    </source>
</evidence>
<sequence>MIVMKVKSILLVLLLVSFFVYVSVEAREQKVAISGSSTVMPLAEISAEEFNMLQDNYHVTVTAGGSGVGIVNVVEGRSAIAMTSRELHLVERQRYETPTEKFNVITVGYDAICLMVSPEVYDFGVTDLSAEEVRRIYSGSISNWKELGGPDEEIFAIGRRPGSGTRDSFDEIIMGSREYETPGVSYEAAESSEVKTAIRGSDNAIGYVGYSYIMRGDSKVISLDGIPPTIENIKNGTYPLARELYFITLGRPSPGAKAFTDYVLSPEGQKIAIENGFIPA</sequence>
<proteinExistence type="predicted"/>
<evidence type="ECO:0000256" key="2">
    <source>
        <dbReference type="ARBA" id="ARBA00022729"/>
    </source>
</evidence>
<dbReference type="EMBL" id="LNQE01001451">
    <property type="protein sequence ID" value="KUG17319.1"/>
    <property type="molecule type" value="Genomic_DNA"/>
</dbReference>
<gene>
    <name evidence="4" type="ORF">ASZ90_013002</name>
</gene>
<name>A0A0W8F8Y9_9ZZZZ</name>
<evidence type="ECO:0000256" key="1">
    <source>
        <dbReference type="ARBA" id="ARBA00022448"/>
    </source>
</evidence>
<dbReference type="SUPFAM" id="SSF53850">
    <property type="entry name" value="Periplasmic binding protein-like II"/>
    <property type="match status" value="1"/>
</dbReference>
<dbReference type="CDD" id="cd13653">
    <property type="entry name" value="PBP2_phosphate_like_1"/>
    <property type="match status" value="1"/>
</dbReference>
<dbReference type="InterPro" id="IPR011862">
    <property type="entry name" value="Phos-bd"/>
</dbReference>
<dbReference type="PANTHER" id="PTHR30570">
    <property type="entry name" value="PERIPLASMIC PHOSPHATE BINDING COMPONENT OF PHOSPHATE ABC TRANSPORTER"/>
    <property type="match status" value="1"/>
</dbReference>
<dbReference type="InterPro" id="IPR050811">
    <property type="entry name" value="Phosphate_ABC_transporter"/>
</dbReference>
<keyword evidence="1" id="KW-0813">Transport</keyword>
<dbReference type="GO" id="GO:0042301">
    <property type="term" value="F:phosphate ion binding"/>
    <property type="evidence" value="ECO:0007669"/>
    <property type="project" value="InterPro"/>
</dbReference>
<keyword evidence="2" id="KW-0732">Signal</keyword>
<dbReference type="NCBIfam" id="TIGR02136">
    <property type="entry name" value="ptsS_2"/>
    <property type="match status" value="1"/>
</dbReference>
<dbReference type="Gene3D" id="3.40.190.10">
    <property type="entry name" value="Periplasmic binding protein-like II"/>
    <property type="match status" value="2"/>
</dbReference>
<dbReference type="PROSITE" id="PS50206">
    <property type="entry name" value="RHODANESE_3"/>
    <property type="match status" value="1"/>
</dbReference>
<feature type="domain" description="Rhodanese" evidence="3">
    <location>
        <begin position="135"/>
        <end position="153"/>
    </location>
</feature>
<reference evidence="4" key="1">
    <citation type="journal article" date="2015" name="Proc. Natl. Acad. Sci. U.S.A.">
        <title>Networks of energetic and metabolic interactions define dynamics in microbial communities.</title>
        <authorList>
            <person name="Embree M."/>
            <person name="Liu J.K."/>
            <person name="Al-Bassam M.M."/>
            <person name="Zengler K."/>
        </authorList>
    </citation>
    <scope>NUCLEOTIDE SEQUENCE</scope>
</reference>